<evidence type="ECO:0000256" key="1">
    <source>
        <dbReference type="SAM" id="Phobius"/>
    </source>
</evidence>
<dbReference type="WBParaSite" id="Csp11.Scaffold534.g3228.t1">
    <property type="protein sequence ID" value="Csp11.Scaffold534.g3228.t1"/>
    <property type="gene ID" value="Csp11.Scaffold534.g3228"/>
</dbReference>
<evidence type="ECO:0000313" key="2">
    <source>
        <dbReference type="Proteomes" id="UP000095282"/>
    </source>
</evidence>
<feature type="transmembrane region" description="Helical" evidence="1">
    <location>
        <begin position="276"/>
        <end position="296"/>
    </location>
</feature>
<feature type="transmembrane region" description="Helical" evidence="1">
    <location>
        <begin position="242"/>
        <end position="270"/>
    </location>
</feature>
<feature type="transmembrane region" description="Helical" evidence="1">
    <location>
        <begin position="102"/>
        <end position="125"/>
    </location>
</feature>
<protein>
    <submittedName>
        <fullName evidence="3">Gustatory receptor</fullName>
    </submittedName>
</protein>
<keyword evidence="1" id="KW-0472">Membrane</keyword>
<dbReference type="Proteomes" id="UP000095282">
    <property type="component" value="Unplaced"/>
</dbReference>
<feature type="transmembrane region" description="Helical" evidence="1">
    <location>
        <begin position="6"/>
        <end position="24"/>
    </location>
</feature>
<proteinExistence type="predicted"/>
<organism evidence="2 3">
    <name type="scientific">Caenorhabditis tropicalis</name>
    <dbReference type="NCBI Taxonomy" id="1561998"/>
    <lineage>
        <taxon>Eukaryota</taxon>
        <taxon>Metazoa</taxon>
        <taxon>Ecdysozoa</taxon>
        <taxon>Nematoda</taxon>
        <taxon>Chromadorea</taxon>
        <taxon>Rhabditida</taxon>
        <taxon>Rhabditina</taxon>
        <taxon>Rhabditomorpha</taxon>
        <taxon>Rhabditoidea</taxon>
        <taxon>Rhabditidae</taxon>
        <taxon>Peloderinae</taxon>
        <taxon>Caenorhabditis</taxon>
    </lineage>
</organism>
<dbReference type="STRING" id="1561998.A0A1I7T7Q9"/>
<reference evidence="3" key="1">
    <citation type="submission" date="2016-11" db="UniProtKB">
        <authorList>
            <consortium name="WormBaseParasite"/>
        </authorList>
    </citation>
    <scope>IDENTIFICATION</scope>
</reference>
<keyword evidence="1" id="KW-0812">Transmembrane</keyword>
<sequence length="397" mass="45804">MSFRQLTQYSFLTAGIAVYAYLMLHDIPVDVRLLSSYDLRTAIESNEVCDVSVKQRGFFLQNDELSFDIVKAKFETFFSRNYLIRFLSEQVQCMHIIDEALLVVRFLLCASFMVISIFVIEFLVVRRMGNLVKNQLKVKKLESEESAEWKRCVKEYVSEKVIIVAYCIIRSFVKPIHKHYIDFGDYVRDCFALRTHSTDVTLFACWFCLLAVCHVSTNSIFRRFITTIPLLDRSLMTRLRGQFVFIVMFITLNSLFALSAILLGAAIVSFGLINSGYALILVLESFRVFIRSLYVLDRLSMSVSSSCMSGIEQQTKLKREEVATILMNGFQYSNNTLNLRNLYAASTHVINLSLNVLYSTLGLYYNRKLLAFGFLLGANQSFNDLLNFWEYNPQHLL</sequence>
<dbReference type="AlphaFoldDB" id="A0A1I7T7Q9"/>
<accession>A0A1I7T7Q9</accession>
<keyword evidence="1" id="KW-1133">Transmembrane helix</keyword>
<name>A0A1I7T7Q9_9PELO</name>
<keyword evidence="2" id="KW-1185">Reference proteome</keyword>
<feature type="transmembrane region" description="Helical" evidence="1">
    <location>
        <begin position="201"/>
        <end position="221"/>
    </location>
</feature>
<evidence type="ECO:0000313" key="3">
    <source>
        <dbReference type="WBParaSite" id="Csp11.Scaffold534.g3228.t1"/>
    </source>
</evidence>
<dbReference type="eggNOG" id="ENOG502TFXW">
    <property type="taxonomic scope" value="Eukaryota"/>
</dbReference>